<dbReference type="AlphaFoldDB" id="A0A4Y3WM56"/>
<keyword evidence="3" id="KW-1003">Cell membrane</keyword>
<dbReference type="RefSeq" id="WP_141278127.1">
    <property type="nucleotide sequence ID" value="NZ_BAAARZ010000094.1"/>
</dbReference>
<evidence type="ECO:0000259" key="12">
    <source>
        <dbReference type="PROSITE" id="PS50929"/>
    </source>
</evidence>
<evidence type="ECO:0000256" key="6">
    <source>
        <dbReference type="ARBA" id="ARBA00022741"/>
    </source>
</evidence>
<feature type="transmembrane region" description="Helical" evidence="10">
    <location>
        <begin position="27"/>
        <end position="49"/>
    </location>
</feature>
<dbReference type="SUPFAM" id="SSF52540">
    <property type="entry name" value="P-loop containing nucleoside triphosphate hydrolases"/>
    <property type="match status" value="1"/>
</dbReference>
<dbReference type="Proteomes" id="UP000320338">
    <property type="component" value="Unassembled WGS sequence"/>
</dbReference>
<dbReference type="GO" id="GO:0005886">
    <property type="term" value="C:plasma membrane"/>
    <property type="evidence" value="ECO:0007669"/>
    <property type="project" value="UniProtKB-SubCell"/>
</dbReference>
<dbReference type="InterPro" id="IPR003593">
    <property type="entry name" value="AAA+_ATPase"/>
</dbReference>
<keyword evidence="7" id="KW-0067">ATP-binding</keyword>
<keyword evidence="14" id="KW-1185">Reference proteome</keyword>
<evidence type="ECO:0000256" key="5">
    <source>
        <dbReference type="ARBA" id="ARBA00022692"/>
    </source>
</evidence>
<keyword evidence="6" id="KW-0547">Nucleotide-binding</keyword>
<keyword evidence="8 10" id="KW-1133">Transmembrane helix</keyword>
<evidence type="ECO:0000256" key="10">
    <source>
        <dbReference type="SAM" id="Phobius"/>
    </source>
</evidence>
<dbReference type="SUPFAM" id="SSF90123">
    <property type="entry name" value="ABC transporter transmembrane region"/>
    <property type="match status" value="1"/>
</dbReference>
<dbReference type="PANTHER" id="PTHR43394:SF1">
    <property type="entry name" value="ATP-BINDING CASSETTE SUB-FAMILY B MEMBER 10, MITOCHONDRIAL"/>
    <property type="match status" value="1"/>
</dbReference>
<dbReference type="GO" id="GO:0005524">
    <property type="term" value="F:ATP binding"/>
    <property type="evidence" value="ECO:0007669"/>
    <property type="project" value="UniProtKB-KW"/>
</dbReference>
<reference evidence="13 14" key="1">
    <citation type="submission" date="2019-06" db="EMBL/GenBank/DDBJ databases">
        <title>Whole genome shotgun sequence of Pseudonocardia hydrocarbonoxydans NBRC 14498.</title>
        <authorList>
            <person name="Hosoyama A."/>
            <person name="Uohara A."/>
            <person name="Ohji S."/>
            <person name="Ichikawa N."/>
        </authorList>
    </citation>
    <scope>NUCLEOTIDE SEQUENCE [LARGE SCALE GENOMIC DNA]</scope>
    <source>
        <strain evidence="13 14">NBRC 14498</strain>
    </source>
</reference>
<dbReference type="FunFam" id="3.40.50.300:FF:001001">
    <property type="entry name" value="Multidrug ABC transporter ATP-binding protein"/>
    <property type="match status" value="1"/>
</dbReference>
<evidence type="ECO:0000313" key="14">
    <source>
        <dbReference type="Proteomes" id="UP000320338"/>
    </source>
</evidence>
<dbReference type="InterPro" id="IPR027417">
    <property type="entry name" value="P-loop_NTPase"/>
</dbReference>
<dbReference type="InterPro" id="IPR039421">
    <property type="entry name" value="Type_1_exporter"/>
</dbReference>
<feature type="domain" description="ABC transmembrane type-1" evidence="12">
    <location>
        <begin position="30"/>
        <end position="312"/>
    </location>
</feature>
<keyword evidence="9 10" id="KW-0472">Membrane</keyword>
<accession>A0A4Y3WM56</accession>
<dbReference type="PROSITE" id="PS50893">
    <property type="entry name" value="ABC_TRANSPORTER_2"/>
    <property type="match status" value="1"/>
</dbReference>
<dbReference type="InterPro" id="IPR036640">
    <property type="entry name" value="ABC1_TM_sf"/>
</dbReference>
<evidence type="ECO:0000313" key="13">
    <source>
        <dbReference type="EMBL" id="GEC19578.1"/>
    </source>
</evidence>
<feature type="domain" description="ABC transporter" evidence="11">
    <location>
        <begin position="343"/>
        <end position="569"/>
    </location>
</feature>
<keyword evidence="5 10" id="KW-0812">Transmembrane</keyword>
<evidence type="ECO:0000256" key="7">
    <source>
        <dbReference type="ARBA" id="ARBA00022840"/>
    </source>
</evidence>
<dbReference type="Gene3D" id="1.20.1560.10">
    <property type="entry name" value="ABC transporter type 1, transmembrane domain"/>
    <property type="match status" value="1"/>
</dbReference>
<dbReference type="GO" id="GO:0016887">
    <property type="term" value="F:ATP hydrolysis activity"/>
    <property type="evidence" value="ECO:0007669"/>
    <property type="project" value="InterPro"/>
</dbReference>
<feature type="transmembrane region" description="Helical" evidence="10">
    <location>
        <begin position="69"/>
        <end position="102"/>
    </location>
</feature>
<dbReference type="OrthoDB" id="9806127at2"/>
<dbReference type="Pfam" id="PF00005">
    <property type="entry name" value="ABC_tran"/>
    <property type="match status" value="1"/>
</dbReference>
<evidence type="ECO:0000256" key="1">
    <source>
        <dbReference type="ARBA" id="ARBA00004651"/>
    </source>
</evidence>
<sequence>MTARLLPVASAARTRRSVGALVRPHRLLLVATVATLVAAAVAILAVPALLGRIVDVVVDGGAPGTVDLFALGILAALVLRALLAALGTVLVARLGELVLAGLRERVVRRALRLRLSDVERATSGDLLQRVGGDISVISEGVRQAVPMLVISALDVGLTLVGLALLDWRLALAGLVPLPIWILVTRWYVRVSGPLYAAERVAEGRRTQSLLAGVGGAATARAHGLRVPLLARIEGESAAAVRASMRAMRAQSTFGAVLNGAELTGVLALLVTGFWLVRADAVTVGAATAAVLYFLRLFDPIGALLYLLDEAQSAGAALARLVGVTDMPEPPAPEHPRLPRDASVRLTGIRHSYDGGPEVLHGVDLEIAAGERVAVVGPSGAGKTTLGAVLAGAQLPAAGTVEIGGVPLAALEQPRRHVAVVTQEVHVFAGTVADNLRLARPGASDAELTAALATVGAADLGLDEVVGDGGDELSATAAQQLALARLVLADPAVAVLDEATAEAGSAGARVLEVAADAALAGRTAVVIAHRLTQAAAADRVVVLDKGRIVESGPHAELVAAGGPYAALWAAWAGPRA</sequence>
<dbReference type="Pfam" id="PF00664">
    <property type="entry name" value="ABC_membrane"/>
    <property type="match status" value="1"/>
</dbReference>
<dbReference type="SMART" id="SM00382">
    <property type="entry name" value="AAA"/>
    <property type="match status" value="1"/>
</dbReference>
<name>A0A4Y3WM56_9PSEU</name>
<keyword evidence="4" id="KW-0997">Cell inner membrane</keyword>
<evidence type="ECO:0000256" key="9">
    <source>
        <dbReference type="ARBA" id="ARBA00023136"/>
    </source>
</evidence>
<evidence type="ECO:0000256" key="8">
    <source>
        <dbReference type="ARBA" id="ARBA00022989"/>
    </source>
</evidence>
<dbReference type="Gene3D" id="3.40.50.300">
    <property type="entry name" value="P-loop containing nucleotide triphosphate hydrolases"/>
    <property type="match status" value="1"/>
</dbReference>
<evidence type="ECO:0000256" key="4">
    <source>
        <dbReference type="ARBA" id="ARBA00022519"/>
    </source>
</evidence>
<feature type="transmembrane region" description="Helical" evidence="10">
    <location>
        <begin position="253"/>
        <end position="274"/>
    </location>
</feature>
<evidence type="ECO:0000256" key="2">
    <source>
        <dbReference type="ARBA" id="ARBA00022448"/>
    </source>
</evidence>
<comment type="subcellular location">
    <subcellularLocation>
        <location evidence="1">Cell membrane</location>
        <topology evidence="1">Multi-pass membrane protein</topology>
    </subcellularLocation>
</comment>
<proteinExistence type="predicted"/>
<gene>
    <name evidence="13" type="ORF">PHY01_18610</name>
</gene>
<dbReference type="InterPro" id="IPR003439">
    <property type="entry name" value="ABC_transporter-like_ATP-bd"/>
</dbReference>
<keyword evidence="2" id="KW-0813">Transport</keyword>
<protein>
    <submittedName>
        <fullName evidence="13">Multidrug ABC transporter permease</fullName>
    </submittedName>
</protein>
<dbReference type="InterPro" id="IPR011527">
    <property type="entry name" value="ABC1_TM_dom"/>
</dbReference>
<evidence type="ECO:0000256" key="3">
    <source>
        <dbReference type="ARBA" id="ARBA00022475"/>
    </source>
</evidence>
<feature type="transmembrane region" description="Helical" evidence="10">
    <location>
        <begin position="280"/>
        <end position="297"/>
    </location>
</feature>
<dbReference type="GO" id="GO:0015421">
    <property type="term" value="F:ABC-type oligopeptide transporter activity"/>
    <property type="evidence" value="ECO:0007669"/>
    <property type="project" value="TreeGrafter"/>
</dbReference>
<dbReference type="EMBL" id="BJNG01000015">
    <property type="protein sequence ID" value="GEC19578.1"/>
    <property type="molecule type" value="Genomic_DNA"/>
</dbReference>
<comment type="caution">
    <text evidence="13">The sequence shown here is derived from an EMBL/GenBank/DDBJ whole genome shotgun (WGS) entry which is preliminary data.</text>
</comment>
<evidence type="ECO:0000259" key="11">
    <source>
        <dbReference type="PROSITE" id="PS50893"/>
    </source>
</evidence>
<organism evidence="13 14">
    <name type="scientific">Pseudonocardia hydrocarbonoxydans</name>
    <dbReference type="NCBI Taxonomy" id="76726"/>
    <lineage>
        <taxon>Bacteria</taxon>
        <taxon>Bacillati</taxon>
        <taxon>Actinomycetota</taxon>
        <taxon>Actinomycetes</taxon>
        <taxon>Pseudonocardiales</taxon>
        <taxon>Pseudonocardiaceae</taxon>
        <taxon>Pseudonocardia</taxon>
    </lineage>
</organism>
<dbReference type="PROSITE" id="PS50929">
    <property type="entry name" value="ABC_TM1F"/>
    <property type="match status" value="1"/>
</dbReference>
<dbReference type="PANTHER" id="PTHR43394">
    <property type="entry name" value="ATP-DEPENDENT PERMEASE MDL1, MITOCHONDRIAL"/>
    <property type="match status" value="1"/>
</dbReference>